<sequence>MNDTDTLARLREEAGSGDPEALYRLAVHLVLAHETDEALSLHRRAAEAGHSNAQVELARMLMHGISTSASPKAAVHWLQRAESAGNVAAAYYLALIALGGVALARDGRINERVYAAVGAGFAPALLAAALHFGRKPDPADQTLCLQLLEKAAARGETTAALLLAERLRLGEGCAADPEAAADVYRQLARFGIAPLPEIRAQPPLGAVTAAAPCTLALEDVFVPPPARPLAAKPRVAVVDRLLSADECRLLVARARPHLRESQTVDPATGLPIKLPIRTSSDASFDPVGEDLALRLVQLRMAVAAGRELVDAEHLTVLRYAPGQEYRPHRDYRPPGSIERDRPAAGNRARTICVYLNDVDAGGGTEFPLAGISVEPKAGRAVVFDNLHPDGTPDPDSLHAGLPVERGEKWLATLWIRERRYRDF</sequence>
<dbReference type="InterPro" id="IPR006597">
    <property type="entry name" value="Sel1-like"/>
</dbReference>
<evidence type="ECO:0000256" key="8">
    <source>
        <dbReference type="ARBA" id="ARBA00023180"/>
    </source>
</evidence>
<keyword evidence="7" id="KW-0408">Iron</keyword>
<dbReference type="Gene3D" id="1.25.40.10">
    <property type="entry name" value="Tetratricopeptide repeat domain"/>
    <property type="match status" value="2"/>
</dbReference>
<dbReference type="PANTHER" id="PTHR10869">
    <property type="entry name" value="PROLYL 4-HYDROXYLASE ALPHA SUBUNIT"/>
    <property type="match status" value="1"/>
</dbReference>
<dbReference type="InterPro" id="IPR044862">
    <property type="entry name" value="Pro_4_hyd_alph_FE2OG_OXY"/>
</dbReference>
<dbReference type="Pfam" id="PF13640">
    <property type="entry name" value="2OG-FeII_Oxy_3"/>
    <property type="match status" value="1"/>
</dbReference>
<dbReference type="GO" id="GO:0016705">
    <property type="term" value="F:oxidoreductase activity, acting on paired donors, with incorporation or reduction of molecular oxygen"/>
    <property type="evidence" value="ECO:0007669"/>
    <property type="project" value="InterPro"/>
</dbReference>
<reference evidence="10" key="2">
    <citation type="submission" date="2020-09" db="EMBL/GenBank/DDBJ databases">
        <authorList>
            <person name="Sun Q."/>
            <person name="Kim S."/>
        </authorList>
    </citation>
    <scope>NUCLEOTIDE SEQUENCE</scope>
    <source>
        <strain evidence="10">KCTC 32020</strain>
    </source>
</reference>
<comment type="cofactor">
    <cofactor evidence="1">
        <name>L-ascorbate</name>
        <dbReference type="ChEBI" id="CHEBI:38290"/>
    </cofactor>
</comment>
<dbReference type="InterPro" id="IPR005123">
    <property type="entry name" value="Oxoglu/Fe-dep_dioxygenase_dom"/>
</dbReference>
<dbReference type="GO" id="GO:0005506">
    <property type="term" value="F:iron ion binding"/>
    <property type="evidence" value="ECO:0007669"/>
    <property type="project" value="InterPro"/>
</dbReference>
<keyword evidence="6" id="KW-0560">Oxidoreductase</keyword>
<dbReference type="Gene3D" id="2.60.120.620">
    <property type="entry name" value="q2cbj1_9rhob like domain"/>
    <property type="match status" value="1"/>
</dbReference>
<dbReference type="EMBL" id="BNCF01000001">
    <property type="protein sequence ID" value="GHE25824.1"/>
    <property type="molecule type" value="Genomic_DNA"/>
</dbReference>
<proteinExistence type="predicted"/>
<keyword evidence="5" id="KW-0223">Dioxygenase</keyword>
<evidence type="ECO:0000256" key="1">
    <source>
        <dbReference type="ARBA" id="ARBA00001961"/>
    </source>
</evidence>
<evidence type="ECO:0000256" key="4">
    <source>
        <dbReference type="ARBA" id="ARBA00022896"/>
    </source>
</evidence>
<dbReference type="GO" id="GO:0051213">
    <property type="term" value="F:dioxygenase activity"/>
    <property type="evidence" value="ECO:0007669"/>
    <property type="project" value="UniProtKB-KW"/>
</dbReference>
<name>A0A918YVS9_9GAMM</name>
<dbReference type="RefSeq" id="WP_146472533.1">
    <property type="nucleotide sequence ID" value="NZ_BNCF01000001.1"/>
</dbReference>
<keyword evidence="4" id="KW-0847">Vitamin C</keyword>
<dbReference type="GO" id="GO:0031418">
    <property type="term" value="F:L-ascorbic acid binding"/>
    <property type="evidence" value="ECO:0007669"/>
    <property type="project" value="UniProtKB-KW"/>
</dbReference>
<dbReference type="OrthoDB" id="269774at2"/>
<feature type="domain" description="Fe2OG dioxygenase" evidence="9">
    <location>
        <begin position="310"/>
        <end position="417"/>
    </location>
</feature>
<dbReference type="AlphaFoldDB" id="A0A918YVS9"/>
<accession>A0A918YVS9</accession>
<dbReference type="InterPro" id="IPR006620">
    <property type="entry name" value="Pro_4_hyd_alph"/>
</dbReference>
<evidence type="ECO:0000256" key="7">
    <source>
        <dbReference type="ARBA" id="ARBA00023004"/>
    </source>
</evidence>
<evidence type="ECO:0000259" key="9">
    <source>
        <dbReference type="PROSITE" id="PS51471"/>
    </source>
</evidence>
<comment type="caution">
    <text evidence="10">The sequence shown here is derived from an EMBL/GenBank/DDBJ whole genome shotgun (WGS) entry which is preliminary data.</text>
</comment>
<dbReference type="InterPro" id="IPR011990">
    <property type="entry name" value="TPR-like_helical_dom_sf"/>
</dbReference>
<keyword evidence="3" id="KW-0256">Endoplasmic reticulum</keyword>
<keyword evidence="2" id="KW-0479">Metal-binding</keyword>
<dbReference type="Pfam" id="PF08238">
    <property type="entry name" value="Sel1"/>
    <property type="match status" value="3"/>
</dbReference>
<evidence type="ECO:0000256" key="6">
    <source>
        <dbReference type="ARBA" id="ARBA00023002"/>
    </source>
</evidence>
<reference evidence="10" key="1">
    <citation type="journal article" date="2014" name="Int. J. Syst. Evol. Microbiol.">
        <title>Complete genome sequence of Corynebacterium casei LMG S-19264T (=DSM 44701T), isolated from a smear-ripened cheese.</title>
        <authorList>
            <consortium name="US DOE Joint Genome Institute (JGI-PGF)"/>
            <person name="Walter F."/>
            <person name="Albersmeier A."/>
            <person name="Kalinowski J."/>
            <person name="Ruckert C."/>
        </authorList>
    </citation>
    <scope>NUCLEOTIDE SEQUENCE</scope>
    <source>
        <strain evidence="10">KCTC 32020</strain>
    </source>
</reference>
<dbReference type="SMART" id="SM00671">
    <property type="entry name" value="SEL1"/>
    <property type="match status" value="4"/>
</dbReference>
<evidence type="ECO:0000256" key="2">
    <source>
        <dbReference type="ARBA" id="ARBA00022723"/>
    </source>
</evidence>
<evidence type="ECO:0000313" key="11">
    <source>
        <dbReference type="Proteomes" id="UP000636453"/>
    </source>
</evidence>
<evidence type="ECO:0000313" key="10">
    <source>
        <dbReference type="EMBL" id="GHE25824.1"/>
    </source>
</evidence>
<keyword evidence="8" id="KW-0325">Glycoprotein</keyword>
<dbReference type="PANTHER" id="PTHR10869:SF246">
    <property type="entry name" value="TRANSMEMBRANE PROLYL 4-HYDROXYLASE"/>
    <property type="match status" value="1"/>
</dbReference>
<dbReference type="SMART" id="SM00702">
    <property type="entry name" value="P4Hc"/>
    <property type="match status" value="1"/>
</dbReference>
<organism evidence="10 11">
    <name type="scientific">Vulcaniibacterium thermophilum</name>
    <dbReference type="NCBI Taxonomy" id="1169913"/>
    <lineage>
        <taxon>Bacteria</taxon>
        <taxon>Pseudomonadati</taxon>
        <taxon>Pseudomonadota</taxon>
        <taxon>Gammaproteobacteria</taxon>
        <taxon>Lysobacterales</taxon>
        <taxon>Lysobacteraceae</taxon>
        <taxon>Vulcaniibacterium</taxon>
    </lineage>
</organism>
<dbReference type="InterPro" id="IPR045054">
    <property type="entry name" value="P4HA-like"/>
</dbReference>
<dbReference type="PROSITE" id="PS51471">
    <property type="entry name" value="FE2OG_OXY"/>
    <property type="match status" value="1"/>
</dbReference>
<gene>
    <name evidence="10" type="ORF">GCM10007167_03450</name>
</gene>
<protein>
    <recommendedName>
        <fullName evidence="9">Fe2OG dioxygenase domain-containing protein</fullName>
    </recommendedName>
</protein>
<dbReference type="Proteomes" id="UP000636453">
    <property type="component" value="Unassembled WGS sequence"/>
</dbReference>
<dbReference type="SUPFAM" id="SSF81901">
    <property type="entry name" value="HCP-like"/>
    <property type="match status" value="2"/>
</dbReference>
<evidence type="ECO:0000256" key="3">
    <source>
        <dbReference type="ARBA" id="ARBA00022824"/>
    </source>
</evidence>
<evidence type="ECO:0000256" key="5">
    <source>
        <dbReference type="ARBA" id="ARBA00022964"/>
    </source>
</evidence>
<keyword evidence="11" id="KW-1185">Reference proteome</keyword>